<keyword evidence="3" id="KW-1185">Reference proteome</keyword>
<dbReference type="EMBL" id="VSRR010136846">
    <property type="protein sequence ID" value="MPD03593.1"/>
    <property type="molecule type" value="Genomic_DNA"/>
</dbReference>
<name>A0A5B7K4Z1_PORTR</name>
<protein>
    <submittedName>
        <fullName evidence="2">Uncharacterized protein</fullName>
    </submittedName>
</protein>
<sequence length="126" mass="13555">MGYLDQVSSGDIHSPEGRPATNHLDLSLSRVREDWEQRDRRDQRGPYQATAKAVTCKPPAAAQKYPEAPSERGLFVGVMRAAMPLIGGSPAASPSIPDLILGLATHTGRCRRVGIGQSCSHLRLAP</sequence>
<proteinExistence type="predicted"/>
<comment type="caution">
    <text evidence="2">The sequence shown here is derived from an EMBL/GenBank/DDBJ whole genome shotgun (WGS) entry which is preliminary data.</text>
</comment>
<accession>A0A5B7K4Z1</accession>
<evidence type="ECO:0000313" key="3">
    <source>
        <dbReference type="Proteomes" id="UP000324222"/>
    </source>
</evidence>
<evidence type="ECO:0000313" key="2">
    <source>
        <dbReference type="EMBL" id="MPD03593.1"/>
    </source>
</evidence>
<dbReference type="AlphaFoldDB" id="A0A5B7K4Z1"/>
<organism evidence="2 3">
    <name type="scientific">Portunus trituberculatus</name>
    <name type="common">Swimming crab</name>
    <name type="synonym">Neptunus trituberculatus</name>
    <dbReference type="NCBI Taxonomy" id="210409"/>
    <lineage>
        <taxon>Eukaryota</taxon>
        <taxon>Metazoa</taxon>
        <taxon>Ecdysozoa</taxon>
        <taxon>Arthropoda</taxon>
        <taxon>Crustacea</taxon>
        <taxon>Multicrustacea</taxon>
        <taxon>Malacostraca</taxon>
        <taxon>Eumalacostraca</taxon>
        <taxon>Eucarida</taxon>
        <taxon>Decapoda</taxon>
        <taxon>Pleocyemata</taxon>
        <taxon>Brachyura</taxon>
        <taxon>Eubrachyura</taxon>
        <taxon>Portunoidea</taxon>
        <taxon>Portunidae</taxon>
        <taxon>Portuninae</taxon>
        <taxon>Portunus</taxon>
    </lineage>
</organism>
<feature type="compositionally biased region" description="Basic and acidic residues" evidence="1">
    <location>
        <begin position="30"/>
        <end position="44"/>
    </location>
</feature>
<feature type="compositionally biased region" description="Polar residues" evidence="1">
    <location>
        <begin position="1"/>
        <end position="11"/>
    </location>
</feature>
<evidence type="ECO:0000256" key="1">
    <source>
        <dbReference type="SAM" id="MobiDB-lite"/>
    </source>
</evidence>
<feature type="region of interest" description="Disordered" evidence="1">
    <location>
        <begin position="1"/>
        <end position="65"/>
    </location>
</feature>
<dbReference type="Proteomes" id="UP000324222">
    <property type="component" value="Unassembled WGS sequence"/>
</dbReference>
<reference evidence="2 3" key="1">
    <citation type="submission" date="2019-05" db="EMBL/GenBank/DDBJ databases">
        <title>Another draft genome of Portunus trituberculatus and its Hox gene families provides insights of decapod evolution.</title>
        <authorList>
            <person name="Jeong J.-H."/>
            <person name="Song I."/>
            <person name="Kim S."/>
            <person name="Choi T."/>
            <person name="Kim D."/>
            <person name="Ryu S."/>
            <person name="Kim W."/>
        </authorList>
    </citation>
    <scope>NUCLEOTIDE SEQUENCE [LARGE SCALE GENOMIC DNA]</scope>
    <source>
        <tissue evidence="2">Muscle</tissue>
    </source>
</reference>
<gene>
    <name evidence="2" type="ORF">E2C01_099234</name>
</gene>